<feature type="domain" description="Rhodanese" evidence="3">
    <location>
        <begin position="23"/>
        <end position="141"/>
    </location>
</feature>
<dbReference type="FunFam" id="3.40.250.10:FF:000001">
    <property type="entry name" value="Sulfurtransferase"/>
    <property type="match status" value="1"/>
</dbReference>
<dbReference type="InterPro" id="IPR036873">
    <property type="entry name" value="Rhodanese-like_dom_sf"/>
</dbReference>
<proteinExistence type="predicted"/>
<evidence type="ECO:0000313" key="4">
    <source>
        <dbReference type="EMBL" id="SKA15051.1"/>
    </source>
</evidence>
<dbReference type="GO" id="GO:0004792">
    <property type="term" value="F:thiosulfate-cyanide sulfurtransferase activity"/>
    <property type="evidence" value="ECO:0007669"/>
    <property type="project" value="TreeGrafter"/>
</dbReference>
<dbReference type="AlphaFoldDB" id="A0A1T4RHB8"/>
<sequence length="285" mass="31205">MVSLVNNIVSATWLNQQLRDSSLAASIVVLDASAFMPDVPRDPQQEFIDIRIPTARFFDFNHQIAAPNTDLPHMLPSAELFTKEVAQLGVNNSSHVVIYDSQGMFSAPRGWWMFKAMGHDNVSVLDGGFPAWLAAGYATQSGVPAANVAGDFCANYRPSWVIDADTLCQRLDDTRIQIIDARPTARFLATVKEPRVGLRSGHMPNAKSLPFGELLVDGHFLPVKQLQQKFDALSSSEQQLIFSCGSGVTACILALAAQCCGRDNLTVYDGSWTEWGANENYPVVK</sequence>
<accession>A0A1T4RHB8</accession>
<dbReference type="RefSeq" id="WP_080174171.1">
    <property type="nucleotide sequence ID" value="NZ_AP024855.1"/>
</dbReference>
<organism evidence="4 5">
    <name type="scientific">Photobacterium toruni</name>
    <dbReference type="NCBI Taxonomy" id="1935446"/>
    <lineage>
        <taxon>Bacteria</taxon>
        <taxon>Pseudomonadati</taxon>
        <taxon>Pseudomonadota</taxon>
        <taxon>Gammaproteobacteria</taxon>
        <taxon>Vibrionales</taxon>
        <taxon>Vibrionaceae</taxon>
        <taxon>Photobacterium</taxon>
    </lineage>
</organism>
<dbReference type="SMART" id="SM00450">
    <property type="entry name" value="RHOD"/>
    <property type="match status" value="2"/>
</dbReference>
<name>A0A1T4RHB8_9GAMM</name>
<reference evidence="4 5" key="1">
    <citation type="submission" date="2017-02" db="EMBL/GenBank/DDBJ databases">
        <authorList>
            <person name="Peterson S.W."/>
        </authorList>
    </citation>
    <scope>NUCLEOTIDE SEQUENCE [LARGE SCALE GENOMIC DNA]</scope>
    <source>
        <strain evidence="4 5">CECT 9189</strain>
    </source>
</reference>
<evidence type="ECO:0000313" key="5">
    <source>
        <dbReference type="Proteomes" id="UP000191116"/>
    </source>
</evidence>
<dbReference type="InterPro" id="IPR045078">
    <property type="entry name" value="TST/MPST-like"/>
</dbReference>
<dbReference type="InterPro" id="IPR001763">
    <property type="entry name" value="Rhodanese-like_dom"/>
</dbReference>
<dbReference type="GO" id="GO:0016784">
    <property type="term" value="F:3-mercaptopyruvate sulfurtransferase activity"/>
    <property type="evidence" value="ECO:0007669"/>
    <property type="project" value="UniProtKB-EC"/>
</dbReference>
<dbReference type="EMBL" id="FUWP01000004">
    <property type="protein sequence ID" value="SKA15051.1"/>
    <property type="molecule type" value="Genomic_DNA"/>
</dbReference>
<dbReference type="CDD" id="cd01449">
    <property type="entry name" value="TST_Repeat_2"/>
    <property type="match status" value="1"/>
</dbReference>
<dbReference type="EC" id="2.8.1.2" evidence="4"/>
<keyword evidence="1 4" id="KW-0808">Transferase</keyword>
<keyword evidence="4" id="KW-0670">Pyruvate</keyword>
<keyword evidence="2" id="KW-0677">Repeat</keyword>
<dbReference type="Pfam" id="PF00581">
    <property type="entry name" value="Rhodanese"/>
    <property type="match status" value="2"/>
</dbReference>
<dbReference type="PROSITE" id="PS50206">
    <property type="entry name" value="RHODANESE_3"/>
    <property type="match status" value="2"/>
</dbReference>
<dbReference type="SUPFAM" id="SSF52821">
    <property type="entry name" value="Rhodanese/Cell cycle control phosphatase"/>
    <property type="match status" value="2"/>
</dbReference>
<dbReference type="Proteomes" id="UP000191116">
    <property type="component" value="Unassembled WGS sequence"/>
</dbReference>
<protein>
    <submittedName>
        <fullName evidence="4">3-mercaptopyruvate sulfurtransferase</fullName>
        <ecNumber evidence="4">2.8.1.2</ecNumber>
    </submittedName>
</protein>
<feature type="domain" description="Rhodanese" evidence="3">
    <location>
        <begin position="172"/>
        <end position="284"/>
    </location>
</feature>
<dbReference type="CDD" id="cd01448">
    <property type="entry name" value="TST_Repeat_1"/>
    <property type="match status" value="1"/>
</dbReference>
<evidence type="ECO:0000256" key="1">
    <source>
        <dbReference type="ARBA" id="ARBA00022679"/>
    </source>
</evidence>
<dbReference type="Gene3D" id="3.40.250.10">
    <property type="entry name" value="Rhodanese-like domain"/>
    <property type="match status" value="2"/>
</dbReference>
<evidence type="ECO:0000259" key="3">
    <source>
        <dbReference type="PROSITE" id="PS50206"/>
    </source>
</evidence>
<evidence type="ECO:0000256" key="2">
    <source>
        <dbReference type="ARBA" id="ARBA00022737"/>
    </source>
</evidence>
<dbReference type="PANTHER" id="PTHR11364:SF27">
    <property type="entry name" value="SULFURTRANSFERASE"/>
    <property type="match status" value="1"/>
</dbReference>
<gene>
    <name evidence="4" type="primary">sseA</name>
    <name evidence="4" type="ORF">CZ814_01305</name>
</gene>
<dbReference type="OrthoDB" id="9781034at2"/>
<dbReference type="PANTHER" id="PTHR11364">
    <property type="entry name" value="THIOSULFATE SULFERTANSFERASE"/>
    <property type="match status" value="1"/>
</dbReference>